<sequence>MNWGRAGMRERDVDGGRYAVVYSVVEDPKEEDGKPSRSSAKIKGTLAARAGNLHTRSETRFLVYAKQVRREHAVAVVRGEGEKGRCSTLKQYGGRDAHGGRVGDWNWGKDTESAQKDDTRQRVTHLKYAHFAPPPIFSEVYKEGLFPDKLQAKSAACAFTKKQGGSNVTAASCDEVRQKDGVWKSVWRAYCAERPYGVTAGAGGAYEAGRRRGNGDVRWGGSLGWSE</sequence>
<evidence type="ECO:0000313" key="2">
    <source>
        <dbReference type="Proteomes" id="UP001218218"/>
    </source>
</evidence>
<proteinExistence type="predicted"/>
<keyword evidence="2" id="KW-1185">Reference proteome</keyword>
<gene>
    <name evidence="1" type="ORF">DFH08DRAFT_817453</name>
</gene>
<organism evidence="1 2">
    <name type="scientific">Mycena albidolilacea</name>
    <dbReference type="NCBI Taxonomy" id="1033008"/>
    <lineage>
        <taxon>Eukaryota</taxon>
        <taxon>Fungi</taxon>
        <taxon>Dikarya</taxon>
        <taxon>Basidiomycota</taxon>
        <taxon>Agaricomycotina</taxon>
        <taxon>Agaricomycetes</taxon>
        <taxon>Agaricomycetidae</taxon>
        <taxon>Agaricales</taxon>
        <taxon>Marasmiineae</taxon>
        <taxon>Mycenaceae</taxon>
        <taxon>Mycena</taxon>
    </lineage>
</organism>
<comment type="caution">
    <text evidence="1">The sequence shown here is derived from an EMBL/GenBank/DDBJ whole genome shotgun (WGS) entry which is preliminary data.</text>
</comment>
<dbReference type="AlphaFoldDB" id="A0AAD7EH00"/>
<accession>A0AAD7EH00</accession>
<reference evidence="1" key="1">
    <citation type="submission" date="2023-03" db="EMBL/GenBank/DDBJ databases">
        <title>Massive genome expansion in bonnet fungi (Mycena s.s.) driven by repeated elements and novel gene families across ecological guilds.</title>
        <authorList>
            <consortium name="Lawrence Berkeley National Laboratory"/>
            <person name="Harder C.B."/>
            <person name="Miyauchi S."/>
            <person name="Viragh M."/>
            <person name="Kuo A."/>
            <person name="Thoen E."/>
            <person name="Andreopoulos B."/>
            <person name="Lu D."/>
            <person name="Skrede I."/>
            <person name="Drula E."/>
            <person name="Henrissat B."/>
            <person name="Morin E."/>
            <person name="Kohler A."/>
            <person name="Barry K."/>
            <person name="LaButti K."/>
            <person name="Morin E."/>
            <person name="Salamov A."/>
            <person name="Lipzen A."/>
            <person name="Mereny Z."/>
            <person name="Hegedus B."/>
            <person name="Baldrian P."/>
            <person name="Stursova M."/>
            <person name="Weitz H."/>
            <person name="Taylor A."/>
            <person name="Grigoriev I.V."/>
            <person name="Nagy L.G."/>
            <person name="Martin F."/>
            <person name="Kauserud H."/>
        </authorList>
    </citation>
    <scope>NUCLEOTIDE SEQUENCE</scope>
    <source>
        <strain evidence="1">CBHHK002</strain>
    </source>
</reference>
<name>A0AAD7EH00_9AGAR</name>
<dbReference type="Proteomes" id="UP001218218">
    <property type="component" value="Unassembled WGS sequence"/>
</dbReference>
<protein>
    <submittedName>
        <fullName evidence="1">Uncharacterized protein</fullName>
    </submittedName>
</protein>
<dbReference type="EMBL" id="JARIHO010000045">
    <property type="protein sequence ID" value="KAJ7323977.1"/>
    <property type="molecule type" value="Genomic_DNA"/>
</dbReference>
<evidence type="ECO:0000313" key="1">
    <source>
        <dbReference type="EMBL" id="KAJ7323977.1"/>
    </source>
</evidence>